<name>A0A1Y0EAU5_9RHOB</name>
<reference evidence="3 4" key="1">
    <citation type="submission" date="2017-05" db="EMBL/GenBank/DDBJ databases">
        <title>Genome Sequence of Loktanella vestfoldensis Strain SMR4r Isolated from a Culture of the Diatom Skeletonema marinoi.</title>
        <authorList>
            <person name="Topel M."/>
            <person name="Pinder M.I.M."/>
            <person name="Johansson O.N."/>
            <person name="Kourtchenko O."/>
            <person name="Godhe A."/>
            <person name="Clarke A.K."/>
        </authorList>
    </citation>
    <scope>NUCLEOTIDE SEQUENCE [LARGE SCALE GENOMIC DNA]</scope>
    <source>
        <strain evidence="3 4">SMR4r</strain>
    </source>
</reference>
<accession>A0A1Y0EAU5</accession>
<dbReference type="EMBL" id="CP021431">
    <property type="protein sequence ID" value="ARU00745.1"/>
    <property type="molecule type" value="Genomic_DNA"/>
</dbReference>
<feature type="signal peptide" evidence="2">
    <location>
        <begin position="1"/>
        <end position="21"/>
    </location>
</feature>
<keyword evidence="2" id="KW-0732">Signal</keyword>
<feature type="chain" id="PRO_5013231260" description="Collagen triple helix repeat (20 copies)" evidence="2">
    <location>
        <begin position="22"/>
        <end position="218"/>
    </location>
</feature>
<organism evidence="3 4">
    <name type="scientific">Yoonia vestfoldensis</name>
    <dbReference type="NCBI Taxonomy" id="245188"/>
    <lineage>
        <taxon>Bacteria</taxon>
        <taxon>Pseudomonadati</taxon>
        <taxon>Pseudomonadota</taxon>
        <taxon>Alphaproteobacteria</taxon>
        <taxon>Rhodobacterales</taxon>
        <taxon>Paracoccaceae</taxon>
        <taxon>Yoonia</taxon>
    </lineage>
</organism>
<proteinExistence type="predicted"/>
<keyword evidence="4" id="KW-1185">Reference proteome</keyword>
<feature type="region of interest" description="Disordered" evidence="1">
    <location>
        <begin position="127"/>
        <end position="166"/>
    </location>
</feature>
<sequence length="218" mass="22378">MKHVLLTMTLMAPLAAGSALAQTSGAVNETISQTNAPDLQPIAYGGDWPPTLIMAMLTHDRLTLRPAEELALQWRTLAPGDQDIIRRDCADLAQLTAAEMLSDAPGQMSDDGNGRAVAGADDTAARLGTGANTRGTLDGQAPADVVTGAPVDGTTGQPGATGTSGDTAVTAFTADTARQGEGPAMDTAGTVMSQDDRVTDATISIAQMQRICTALRDQ</sequence>
<dbReference type="KEGG" id="lvs:LOKVESSMR4R_01427"/>
<feature type="compositionally biased region" description="Polar residues" evidence="1">
    <location>
        <begin position="154"/>
        <end position="165"/>
    </location>
</feature>
<protein>
    <recommendedName>
        <fullName evidence="5">Collagen triple helix repeat (20 copies)</fullName>
    </recommendedName>
</protein>
<evidence type="ECO:0000313" key="3">
    <source>
        <dbReference type="EMBL" id="ARU00745.1"/>
    </source>
</evidence>
<evidence type="ECO:0000256" key="2">
    <source>
        <dbReference type="SAM" id="SignalP"/>
    </source>
</evidence>
<evidence type="ECO:0000313" key="4">
    <source>
        <dbReference type="Proteomes" id="UP000195273"/>
    </source>
</evidence>
<gene>
    <name evidence="3" type="ORF">LOKVESSMR4R_01427</name>
</gene>
<dbReference type="AlphaFoldDB" id="A0A1Y0EAU5"/>
<dbReference type="Proteomes" id="UP000195273">
    <property type="component" value="Chromosome"/>
</dbReference>
<evidence type="ECO:0008006" key="5">
    <source>
        <dbReference type="Google" id="ProtNLM"/>
    </source>
</evidence>
<evidence type="ECO:0000256" key="1">
    <source>
        <dbReference type="SAM" id="MobiDB-lite"/>
    </source>
</evidence>